<name>A0ABQ5V1J0_9PROT</name>
<keyword evidence="2" id="KW-0238">DNA-binding</keyword>
<dbReference type="Proteomes" id="UP001161390">
    <property type="component" value="Unassembled WGS sequence"/>
</dbReference>
<organism evidence="5 6">
    <name type="scientific">Algimonas porphyrae</name>
    <dbReference type="NCBI Taxonomy" id="1128113"/>
    <lineage>
        <taxon>Bacteria</taxon>
        <taxon>Pseudomonadati</taxon>
        <taxon>Pseudomonadota</taxon>
        <taxon>Alphaproteobacteria</taxon>
        <taxon>Maricaulales</taxon>
        <taxon>Robiginitomaculaceae</taxon>
        <taxon>Algimonas</taxon>
    </lineage>
</organism>
<dbReference type="Pfam" id="PF13545">
    <property type="entry name" value="HTH_Crp_2"/>
    <property type="match status" value="1"/>
</dbReference>
<dbReference type="PROSITE" id="PS51063">
    <property type="entry name" value="HTH_CRP_2"/>
    <property type="match status" value="1"/>
</dbReference>
<dbReference type="SMART" id="SM00419">
    <property type="entry name" value="HTH_CRP"/>
    <property type="match status" value="1"/>
</dbReference>
<dbReference type="InterPro" id="IPR012318">
    <property type="entry name" value="HTH_CRP"/>
</dbReference>
<keyword evidence="3" id="KW-0804">Transcription</keyword>
<evidence type="ECO:0000313" key="5">
    <source>
        <dbReference type="EMBL" id="GLQ20451.1"/>
    </source>
</evidence>
<dbReference type="InterPro" id="IPR036390">
    <property type="entry name" value="WH_DNA-bd_sf"/>
</dbReference>
<feature type="domain" description="HTH crp-type" evidence="4">
    <location>
        <begin position="157"/>
        <end position="238"/>
    </location>
</feature>
<dbReference type="SUPFAM" id="SSF46785">
    <property type="entry name" value="Winged helix' DNA-binding domain"/>
    <property type="match status" value="1"/>
</dbReference>
<dbReference type="Pfam" id="PF00027">
    <property type="entry name" value="cNMP_binding"/>
    <property type="match status" value="1"/>
</dbReference>
<dbReference type="Gene3D" id="1.10.10.10">
    <property type="entry name" value="Winged helix-like DNA-binding domain superfamily/Winged helix DNA-binding domain"/>
    <property type="match status" value="1"/>
</dbReference>
<dbReference type="CDD" id="cd00038">
    <property type="entry name" value="CAP_ED"/>
    <property type="match status" value="1"/>
</dbReference>
<dbReference type="EMBL" id="BSNJ01000003">
    <property type="protein sequence ID" value="GLQ20451.1"/>
    <property type="molecule type" value="Genomic_DNA"/>
</dbReference>
<protein>
    <submittedName>
        <fullName evidence="5">Crp/Fnr family transcriptional regulator</fullName>
    </submittedName>
</protein>
<evidence type="ECO:0000313" key="6">
    <source>
        <dbReference type="Proteomes" id="UP001161390"/>
    </source>
</evidence>
<dbReference type="InterPro" id="IPR036388">
    <property type="entry name" value="WH-like_DNA-bd_sf"/>
</dbReference>
<accession>A0ABQ5V1J0</accession>
<dbReference type="InterPro" id="IPR000595">
    <property type="entry name" value="cNMP-bd_dom"/>
</dbReference>
<dbReference type="InterPro" id="IPR014710">
    <property type="entry name" value="RmlC-like_jellyroll"/>
</dbReference>
<dbReference type="InterPro" id="IPR018490">
    <property type="entry name" value="cNMP-bd_dom_sf"/>
</dbReference>
<evidence type="ECO:0000259" key="4">
    <source>
        <dbReference type="PROSITE" id="PS51063"/>
    </source>
</evidence>
<reference evidence="5" key="2">
    <citation type="submission" date="2023-01" db="EMBL/GenBank/DDBJ databases">
        <title>Draft genome sequence of Algimonas porphyrae strain NBRC 108216.</title>
        <authorList>
            <person name="Sun Q."/>
            <person name="Mori K."/>
        </authorList>
    </citation>
    <scope>NUCLEOTIDE SEQUENCE</scope>
    <source>
        <strain evidence="5">NBRC 108216</strain>
    </source>
</reference>
<comment type="caution">
    <text evidence="5">The sequence shown here is derived from an EMBL/GenBank/DDBJ whole genome shotgun (WGS) entry which is preliminary data.</text>
</comment>
<gene>
    <name evidence="5" type="ORF">GCM10007854_14060</name>
</gene>
<proteinExistence type="predicted"/>
<evidence type="ECO:0000256" key="3">
    <source>
        <dbReference type="ARBA" id="ARBA00023163"/>
    </source>
</evidence>
<dbReference type="SUPFAM" id="SSF51206">
    <property type="entry name" value="cAMP-binding domain-like"/>
    <property type="match status" value="1"/>
</dbReference>
<keyword evidence="6" id="KW-1185">Reference proteome</keyword>
<sequence>MGTTRQSLANSLVEPASFRKLAALSDISREDLQALSSMPYTDIAVGRNRSLIDPLNDPLKCFVVATGWAYSFAVMPNGRRQVFHIYQEGDLIGFEDLMFSRNVFPVTAITNCRLANIRTDQMRSFLSRNVRLSSYLYAMSNLNQVVLMDRMQAIARLEPKPRMAHFLLELMSRTRVTSDFHNGRRGRSMVFNLPMRQGLIADCAGMSAVHVSRTLSWFVEDGLISRPARHIFEVHDEQRLLDMSGFKNRYETITRMN</sequence>
<reference evidence="5" key="1">
    <citation type="journal article" date="2014" name="Int. J. Syst. Evol. Microbiol.">
        <title>Complete genome of a new Firmicutes species belonging to the dominant human colonic microbiota ('Ruminococcus bicirculans') reveals two chromosomes and a selective capacity to utilize plant glucans.</title>
        <authorList>
            <consortium name="NISC Comparative Sequencing Program"/>
            <person name="Wegmann U."/>
            <person name="Louis P."/>
            <person name="Goesmann A."/>
            <person name="Henrissat B."/>
            <person name="Duncan S.H."/>
            <person name="Flint H.J."/>
        </authorList>
    </citation>
    <scope>NUCLEOTIDE SEQUENCE</scope>
    <source>
        <strain evidence="5">NBRC 108216</strain>
    </source>
</reference>
<evidence type="ECO:0000256" key="1">
    <source>
        <dbReference type="ARBA" id="ARBA00023015"/>
    </source>
</evidence>
<evidence type="ECO:0000256" key="2">
    <source>
        <dbReference type="ARBA" id="ARBA00023125"/>
    </source>
</evidence>
<dbReference type="Gene3D" id="2.60.120.10">
    <property type="entry name" value="Jelly Rolls"/>
    <property type="match status" value="1"/>
</dbReference>
<dbReference type="RefSeq" id="WP_284371067.1">
    <property type="nucleotide sequence ID" value="NZ_BSNJ01000003.1"/>
</dbReference>
<keyword evidence="1" id="KW-0805">Transcription regulation</keyword>